<proteinExistence type="predicted"/>
<evidence type="ECO:0000313" key="1">
    <source>
        <dbReference type="EMBL" id="KAJ8717000.1"/>
    </source>
</evidence>
<evidence type="ECO:0000313" key="2">
    <source>
        <dbReference type="Proteomes" id="UP001231649"/>
    </source>
</evidence>
<sequence length="162" mass="17829">MSAASAIQGIQEIQGAFTILSALQFTSFLFPQQAQVRDGSSFDFIVCGAGSAGSVIANRLTEIEDATVLLIEAGGDPPVESVVPGCLEYMKNTSVDWNYRTEDDGYSQQTHKNHGAELTRGKMLGEQCHIKIIRSIKRFDRITHRLIIEETLPAHTLLHKVL</sequence>
<organism evidence="1 2">
    <name type="scientific">Mythimna loreyi</name>
    <dbReference type="NCBI Taxonomy" id="667449"/>
    <lineage>
        <taxon>Eukaryota</taxon>
        <taxon>Metazoa</taxon>
        <taxon>Ecdysozoa</taxon>
        <taxon>Arthropoda</taxon>
        <taxon>Hexapoda</taxon>
        <taxon>Insecta</taxon>
        <taxon>Pterygota</taxon>
        <taxon>Neoptera</taxon>
        <taxon>Endopterygota</taxon>
        <taxon>Lepidoptera</taxon>
        <taxon>Glossata</taxon>
        <taxon>Ditrysia</taxon>
        <taxon>Noctuoidea</taxon>
        <taxon>Noctuidae</taxon>
        <taxon>Noctuinae</taxon>
        <taxon>Hadenini</taxon>
        <taxon>Mythimna</taxon>
    </lineage>
</organism>
<name>A0ACC2QGK0_9NEOP</name>
<reference evidence="1" key="1">
    <citation type="submission" date="2023-03" db="EMBL/GenBank/DDBJ databases">
        <title>Chromosome-level genomes of two armyworms, Mythimna separata and Mythimna loreyi, provide insights into the biosynthesis and reception of sex pheromones.</title>
        <authorList>
            <person name="Zhao H."/>
        </authorList>
    </citation>
    <scope>NUCLEOTIDE SEQUENCE</scope>
    <source>
        <strain evidence="1">BeijingLab</strain>
    </source>
</reference>
<protein>
    <submittedName>
        <fullName evidence="1">Uncharacterized protein</fullName>
    </submittedName>
</protein>
<accession>A0ACC2QGK0</accession>
<dbReference type="Proteomes" id="UP001231649">
    <property type="component" value="Chromosome 18"/>
</dbReference>
<comment type="caution">
    <text evidence="1">The sequence shown here is derived from an EMBL/GenBank/DDBJ whole genome shotgun (WGS) entry which is preliminary data.</text>
</comment>
<dbReference type="EMBL" id="CM056794">
    <property type="protein sequence ID" value="KAJ8717000.1"/>
    <property type="molecule type" value="Genomic_DNA"/>
</dbReference>
<keyword evidence="2" id="KW-1185">Reference proteome</keyword>
<gene>
    <name evidence="1" type="ORF">PYW08_005399</name>
</gene>